<feature type="domain" description="Histidine kinase/HSP90-like ATPase" evidence="2">
    <location>
        <begin position="6"/>
        <end position="133"/>
    </location>
</feature>
<dbReference type="Gene3D" id="3.30.565.10">
    <property type="entry name" value="Histidine kinase-like ATPase, C-terminal domain"/>
    <property type="match status" value="1"/>
</dbReference>
<evidence type="ECO:0000259" key="2">
    <source>
        <dbReference type="Pfam" id="PF13581"/>
    </source>
</evidence>
<dbReference type="SUPFAM" id="SSF55874">
    <property type="entry name" value="ATPase domain of HSP90 chaperone/DNA topoisomerase II/histidine kinase"/>
    <property type="match status" value="1"/>
</dbReference>
<dbReference type="GO" id="GO:0005524">
    <property type="term" value="F:ATP binding"/>
    <property type="evidence" value="ECO:0007669"/>
    <property type="project" value="UniProtKB-KW"/>
</dbReference>
<dbReference type="CDD" id="cd16936">
    <property type="entry name" value="HATPase_RsbW-like"/>
    <property type="match status" value="1"/>
</dbReference>
<dbReference type="Proteomes" id="UP001055091">
    <property type="component" value="Unassembled WGS sequence"/>
</dbReference>
<dbReference type="GeneID" id="93150049"/>
<keyword evidence="1" id="KW-0723">Serine/threonine-protein kinase</keyword>
<sequence length="135" mass="15182">MKELTISATIENIERVTDFVNEQLESLGCSMKAQMQIDIAIDELFGNIAHYAYHPENGFATVRVEVMDNPMAVVITFMDNGVPYDPLANEDPDITLSADERGIGGLGIYIVKKSMDEITYEYKDGKNILKIRKNF</sequence>
<dbReference type="GO" id="GO:0004674">
    <property type="term" value="F:protein serine/threonine kinase activity"/>
    <property type="evidence" value="ECO:0007669"/>
    <property type="project" value="UniProtKB-KW"/>
</dbReference>
<proteinExistence type="predicted"/>
<evidence type="ECO:0000313" key="6">
    <source>
        <dbReference type="Proteomes" id="UP001055091"/>
    </source>
</evidence>
<evidence type="ECO:0000313" key="3">
    <source>
        <dbReference type="EMBL" id="GKH03259.1"/>
    </source>
</evidence>
<dbReference type="OrthoDB" id="9792240at2"/>
<keyword evidence="1" id="KW-0418">Kinase</keyword>
<comment type="caution">
    <text evidence="3">The sequence shown here is derived from an EMBL/GenBank/DDBJ whole genome shotgun (WGS) entry which is preliminary data.</text>
</comment>
<dbReference type="Proteomes" id="UP000434223">
    <property type="component" value="Unassembled WGS sequence"/>
</dbReference>
<dbReference type="InterPro" id="IPR036890">
    <property type="entry name" value="HATPase_C_sf"/>
</dbReference>
<dbReference type="EMBL" id="BQNJ01000002">
    <property type="protein sequence ID" value="GKH03259.1"/>
    <property type="molecule type" value="Genomic_DNA"/>
</dbReference>
<keyword evidence="1" id="KW-0808">Transferase</keyword>
<name>A0A174XMD9_9FIRM</name>
<dbReference type="InterPro" id="IPR050267">
    <property type="entry name" value="Anti-sigma-factor_SerPK"/>
</dbReference>
<evidence type="ECO:0000313" key="4">
    <source>
        <dbReference type="EMBL" id="MUB66911.1"/>
    </source>
</evidence>
<accession>A0A174XMD9</accession>
<organism evidence="3 6">
    <name type="scientific">Hungatella hathewayi</name>
    <dbReference type="NCBI Taxonomy" id="154046"/>
    <lineage>
        <taxon>Bacteria</taxon>
        <taxon>Bacillati</taxon>
        <taxon>Bacillota</taxon>
        <taxon>Clostridia</taxon>
        <taxon>Lachnospirales</taxon>
        <taxon>Lachnospiraceae</taxon>
        <taxon>Hungatella</taxon>
    </lineage>
</organism>
<gene>
    <name evidence="3" type="ORF">CE91St55_52400</name>
    <name evidence="4" type="ORF">GNE07_28245</name>
</gene>
<keyword evidence="4" id="KW-0067">ATP-binding</keyword>
<dbReference type="Pfam" id="PF13581">
    <property type="entry name" value="HATPase_c_2"/>
    <property type="match status" value="1"/>
</dbReference>
<reference evidence="3" key="2">
    <citation type="submission" date="2022-01" db="EMBL/GenBank/DDBJ databases">
        <title>Novel bile acid biosynthetic pathways are enriched in the microbiome of centenarians.</title>
        <authorList>
            <person name="Sato Y."/>
            <person name="Atarashi K."/>
            <person name="Plichta R.D."/>
            <person name="Arai Y."/>
            <person name="Sasajima S."/>
            <person name="Kearney M.S."/>
            <person name="Suda W."/>
            <person name="Takeshita K."/>
            <person name="Sasaki T."/>
            <person name="Okamoto S."/>
            <person name="Skelly N.A."/>
            <person name="Okamura Y."/>
            <person name="Vlamakis H."/>
            <person name="Li Y."/>
            <person name="Tanoue T."/>
            <person name="Takei H."/>
            <person name="Nittono H."/>
            <person name="Narushima S."/>
            <person name="Irie J."/>
            <person name="Itoh H."/>
            <person name="Moriya K."/>
            <person name="Sugiura Y."/>
            <person name="Suematsu M."/>
            <person name="Moritoki N."/>
            <person name="Shibata S."/>
            <person name="Littman R.D."/>
            <person name="Fischbach A.M."/>
            <person name="Uwamino Y."/>
            <person name="Inoue T."/>
            <person name="Honda A."/>
            <person name="Hattori M."/>
            <person name="Murai T."/>
            <person name="Xavier J.R."/>
            <person name="Hirose N."/>
            <person name="Honda K."/>
        </authorList>
    </citation>
    <scope>NUCLEOTIDE SEQUENCE</scope>
    <source>
        <strain evidence="3">CE91-St55</strain>
    </source>
</reference>
<evidence type="ECO:0000256" key="1">
    <source>
        <dbReference type="ARBA" id="ARBA00022527"/>
    </source>
</evidence>
<protein>
    <submittedName>
        <fullName evidence="4">ATP-binding protein</fullName>
    </submittedName>
</protein>
<dbReference type="PANTHER" id="PTHR35526:SF6">
    <property type="entry name" value="SLR1861 PROTEIN"/>
    <property type="match status" value="1"/>
</dbReference>
<dbReference type="AlphaFoldDB" id="A0A174XMD9"/>
<keyword evidence="4" id="KW-0547">Nucleotide-binding</keyword>
<dbReference type="EMBL" id="WNME01000037">
    <property type="protein sequence ID" value="MUB66911.1"/>
    <property type="molecule type" value="Genomic_DNA"/>
</dbReference>
<evidence type="ECO:0000313" key="5">
    <source>
        <dbReference type="Proteomes" id="UP000434223"/>
    </source>
</evidence>
<dbReference type="InterPro" id="IPR003594">
    <property type="entry name" value="HATPase_dom"/>
</dbReference>
<reference evidence="4 5" key="1">
    <citation type="submission" date="2019-09" db="EMBL/GenBank/DDBJ databases">
        <title>Draft genome sequencing of Hungatella hathewayi 123Y-2.</title>
        <authorList>
            <person name="Lv Q."/>
            <person name="Li S."/>
        </authorList>
    </citation>
    <scope>NUCLEOTIDE SEQUENCE [LARGE SCALE GENOMIC DNA]</scope>
    <source>
        <strain evidence="4 5">123Y-2</strain>
    </source>
</reference>
<dbReference type="RefSeq" id="WP_006776989.1">
    <property type="nucleotide sequence ID" value="NZ_BQNJ01000002.1"/>
</dbReference>
<dbReference type="PANTHER" id="PTHR35526">
    <property type="entry name" value="ANTI-SIGMA-F FACTOR RSBW-RELATED"/>
    <property type="match status" value="1"/>
</dbReference>